<dbReference type="RefSeq" id="WP_353070689.1">
    <property type="nucleotide sequence ID" value="NZ_CP132937.1"/>
</dbReference>
<feature type="transmembrane region" description="Helical" evidence="1">
    <location>
        <begin position="201"/>
        <end position="219"/>
    </location>
</feature>
<protein>
    <submittedName>
        <fullName evidence="2">Efflux RND transporter permease subunit</fullName>
    </submittedName>
</protein>
<feature type="non-terminal residue" evidence="2">
    <location>
        <position position="1"/>
    </location>
</feature>
<reference evidence="2" key="1">
    <citation type="submission" date="2023-08" db="EMBL/GenBank/DDBJ databases">
        <authorList>
            <person name="Messyasz A."/>
            <person name="Mannisto M.K."/>
            <person name="Kerkhof L.J."/>
            <person name="Haggblom M."/>
        </authorList>
    </citation>
    <scope>NUCLEOTIDE SEQUENCE</scope>
    <source>
        <strain evidence="2">M8UP39</strain>
        <plasmid evidence="2">unnamed</plasmid>
    </source>
</reference>
<dbReference type="SUPFAM" id="SSF82714">
    <property type="entry name" value="Multidrug efflux transporter AcrB TolC docking domain, DN and DC subdomains"/>
    <property type="match status" value="1"/>
</dbReference>
<accession>A0AAU7YUB2</accession>
<dbReference type="EMBL" id="CP132937">
    <property type="protein sequence ID" value="XCB20241.1"/>
    <property type="molecule type" value="Genomic_DNA"/>
</dbReference>
<dbReference type="SUPFAM" id="SSF82866">
    <property type="entry name" value="Multidrug efflux transporter AcrB transmembrane domain"/>
    <property type="match status" value="1"/>
</dbReference>
<geneLocation type="plasmid" evidence="2">
    <name>unnamed</name>
</geneLocation>
<dbReference type="PANTHER" id="PTHR32063:SF8">
    <property type="entry name" value="CATION EFFLUX PROTEIN"/>
    <property type="match status" value="1"/>
</dbReference>
<keyword evidence="1" id="KW-1133">Transmembrane helix</keyword>
<dbReference type="Gene3D" id="3.30.2090.10">
    <property type="entry name" value="Multidrug efflux transporter AcrB TolC docking domain, DN and DC subdomains"/>
    <property type="match status" value="1"/>
</dbReference>
<feature type="transmembrane region" description="Helical" evidence="1">
    <location>
        <begin position="231"/>
        <end position="250"/>
    </location>
</feature>
<keyword evidence="1" id="KW-0812">Transmembrane</keyword>
<feature type="transmembrane region" description="Helical" evidence="1">
    <location>
        <begin position="302"/>
        <end position="321"/>
    </location>
</feature>
<sequence>ESRKPAPIDIQIGGNDLQQAYEIAQATAAKLKKLNSVNDVLIPQDLNYPGLELNISRVQAGLLGISPRNIVDNVITALTSDGMIAPSFWVDPKTGNSYMLTVQYPESQIKTMTDFKQIPLRSPNGLNTTPLQSGADIKQINTPTEVDHYQLRREFDIYVMPKKEDLSRVNEQVETIVGQIQKPNGVTVKVRGSIRDMEQSFHSFGIGLILAVVLVYLILMAQFASLSDPFVILLAVPPGLSGVLIFLLLTGTTLNVMSLMGVVMMTGIAVSDSILIVEFVGTLRHEGMALKQALTEACKVRLRPILMTTMATILGLIPMALALEPGSEQYAPLARAILGGLTVSGLVTVFLVPTAYLLIHRKEEHSTAEGEA</sequence>
<keyword evidence="2" id="KW-0614">Plasmid</keyword>
<gene>
    <name evidence="2" type="ORF">RBB81_00005</name>
</gene>
<dbReference type="InterPro" id="IPR001036">
    <property type="entry name" value="Acrflvin-R"/>
</dbReference>
<keyword evidence="1" id="KW-0472">Membrane</keyword>
<dbReference type="GO" id="GO:0005886">
    <property type="term" value="C:plasma membrane"/>
    <property type="evidence" value="ECO:0007669"/>
    <property type="project" value="TreeGrafter"/>
</dbReference>
<proteinExistence type="predicted"/>
<dbReference type="Gene3D" id="1.20.1640.10">
    <property type="entry name" value="Multidrug efflux transporter AcrB transmembrane domain"/>
    <property type="match status" value="1"/>
</dbReference>
<dbReference type="GO" id="GO:0042910">
    <property type="term" value="F:xenobiotic transmembrane transporter activity"/>
    <property type="evidence" value="ECO:0007669"/>
    <property type="project" value="TreeGrafter"/>
</dbReference>
<evidence type="ECO:0000313" key="2">
    <source>
        <dbReference type="EMBL" id="XCB20241.1"/>
    </source>
</evidence>
<dbReference type="PANTHER" id="PTHR32063">
    <property type="match status" value="1"/>
</dbReference>
<reference evidence="2" key="2">
    <citation type="journal article" date="2024" name="Environ. Microbiol.">
        <title>Genome analysis and description of Tunturibacter gen. nov. expands the diversity of Terriglobia in tundra soils.</title>
        <authorList>
            <person name="Messyasz A."/>
            <person name="Mannisto M.K."/>
            <person name="Kerkhof L.J."/>
            <person name="Haggblom M.M."/>
        </authorList>
    </citation>
    <scope>NUCLEOTIDE SEQUENCE</scope>
    <source>
        <strain evidence="2">M8UP39</strain>
    </source>
</reference>
<feature type="transmembrane region" description="Helical" evidence="1">
    <location>
        <begin position="256"/>
        <end position="281"/>
    </location>
</feature>
<dbReference type="Gene3D" id="3.30.70.1440">
    <property type="entry name" value="Multidrug efflux transporter AcrB pore domain"/>
    <property type="match status" value="1"/>
</dbReference>
<dbReference type="PRINTS" id="PR00702">
    <property type="entry name" value="ACRIFLAVINRP"/>
</dbReference>
<dbReference type="Pfam" id="PF00873">
    <property type="entry name" value="ACR_tran"/>
    <property type="match status" value="1"/>
</dbReference>
<dbReference type="AlphaFoldDB" id="A0AAU7YUB2"/>
<name>A0AAU7YUB2_9BACT</name>
<dbReference type="KEGG" id="tgi:RBB81_00005"/>
<organism evidence="2">
    <name type="scientific">Tunturiibacter gelidiferens</name>
    <dbReference type="NCBI Taxonomy" id="3069689"/>
    <lineage>
        <taxon>Bacteria</taxon>
        <taxon>Pseudomonadati</taxon>
        <taxon>Acidobacteriota</taxon>
        <taxon>Terriglobia</taxon>
        <taxon>Terriglobales</taxon>
        <taxon>Acidobacteriaceae</taxon>
        <taxon>Tunturiibacter</taxon>
    </lineage>
</organism>
<evidence type="ECO:0000256" key="1">
    <source>
        <dbReference type="SAM" id="Phobius"/>
    </source>
</evidence>
<dbReference type="InterPro" id="IPR027463">
    <property type="entry name" value="AcrB_DN_DC_subdom"/>
</dbReference>
<feature type="transmembrane region" description="Helical" evidence="1">
    <location>
        <begin position="333"/>
        <end position="359"/>
    </location>
</feature>